<feature type="transmembrane region" description="Helical" evidence="1">
    <location>
        <begin position="27"/>
        <end position="52"/>
    </location>
</feature>
<keyword evidence="1" id="KW-0812">Transmembrane</keyword>
<feature type="transmembrane region" description="Helical" evidence="1">
    <location>
        <begin position="59"/>
        <end position="81"/>
    </location>
</feature>
<accession>A0A2J7TJI4</accession>
<comment type="caution">
    <text evidence="2">The sequence shown here is derived from an EMBL/GenBank/DDBJ whole genome shotgun (WGS) entry which is preliminary data.</text>
</comment>
<gene>
    <name evidence="2" type="ORF">CR492_06380</name>
</gene>
<evidence type="ECO:0008006" key="4">
    <source>
        <dbReference type="Google" id="ProtNLM"/>
    </source>
</evidence>
<organism evidence="2 3">
    <name type="scientific">Methylocella silvestris</name>
    <dbReference type="NCBI Taxonomy" id="199596"/>
    <lineage>
        <taxon>Bacteria</taxon>
        <taxon>Pseudomonadati</taxon>
        <taxon>Pseudomonadota</taxon>
        <taxon>Alphaproteobacteria</taxon>
        <taxon>Hyphomicrobiales</taxon>
        <taxon>Beijerinckiaceae</taxon>
        <taxon>Methylocella</taxon>
    </lineage>
</organism>
<evidence type="ECO:0000256" key="1">
    <source>
        <dbReference type="SAM" id="Phobius"/>
    </source>
</evidence>
<feature type="transmembrane region" description="Helical" evidence="1">
    <location>
        <begin position="163"/>
        <end position="181"/>
    </location>
</feature>
<dbReference type="EMBL" id="PDZR01000004">
    <property type="protein sequence ID" value="PNG26925.1"/>
    <property type="molecule type" value="Genomic_DNA"/>
</dbReference>
<sequence length="187" mass="19414">MNSFIKRLAHDATAPLEDMLGRLVKTFALIIMAVGCVIAASAFLTVDLFLYIENISSPIVAAGSIAGVYVVFALLFFSLALRRPAPLQQSVPPAQGIAALMEPDPTTLLHSQSAAAPPTAAQFSANLDAIATPVLDALREAGMQKEAKAVAAGAEVAKQLGPYSLVVMAVGAGVFLGRTLGAKRKLL</sequence>
<protein>
    <recommendedName>
        <fullName evidence="4">Holin-X, holin superfamily III</fullName>
    </recommendedName>
</protein>
<dbReference type="AlphaFoldDB" id="A0A2J7TJI4"/>
<dbReference type="OrthoDB" id="8447739at2"/>
<reference evidence="2 3" key="1">
    <citation type="submission" date="2017-10" db="EMBL/GenBank/DDBJ databases">
        <title>Genome announcement of Methylocella silvestris TVC from permafrost.</title>
        <authorList>
            <person name="Wang J."/>
            <person name="Geng K."/>
            <person name="Ul-Haque F."/>
            <person name="Crombie A.T."/>
            <person name="Street L.E."/>
            <person name="Wookey P.A."/>
            <person name="Murrell J.C."/>
            <person name="Pratscher J."/>
        </authorList>
    </citation>
    <scope>NUCLEOTIDE SEQUENCE [LARGE SCALE GENOMIC DNA]</scope>
    <source>
        <strain evidence="2 3">TVC</strain>
    </source>
</reference>
<dbReference type="RefSeq" id="WP_102842889.1">
    <property type="nucleotide sequence ID" value="NZ_PDZR01000004.1"/>
</dbReference>
<evidence type="ECO:0000313" key="3">
    <source>
        <dbReference type="Proteomes" id="UP000236286"/>
    </source>
</evidence>
<dbReference type="Proteomes" id="UP000236286">
    <property type="component" value="Unassembled WGS sequence"/>
</dbReference>
<keyword evidence="1" id="KW-0472">Membrane</keyword>
<evidence type="ECO:0000313" key="2">
    <source>
        <dbReference type="EMBL" id="PNG26925.1"/>
    </source>
</evidence>
<name>A0A2J7TJI4_METSI</name>
<keyword evidence="1" id="KW-1133">Transmembrane helix</keyword>
<proteinExistence type="predicted"/>